<evidence type="ECO:0000313" key="4">
    <source>
        <dbReference type="EMBL" id="HAH7768567.1"/>
    </source>
</evidence>
<dbReference type="EMBL" id="WTQJ01000007">
    <property type="protein sequence ID" value="MWR12557.1"/>
    <property type="molecule type" value="Genomic_DNA"/>
</dbReference>
<evidence type="ECO:0000313" key="6">
    <source>
        <dbReference type="EMBL" id="MWR37158.1"/>
    </source>
</evidence>
<gene>
    <name evidence="2" type="ORF">FZU14_19455</name>
    <name evidence="3" type="ORF">GAI89_03890</name>
    <name evidence="6" type="ORF">GP975_03425</name>
    <name evidence="5" type="ORF">GQA06_01740</name>
    <name evidence="4" type="ORF">HIE29_001995</name>
    <name evidence="7" type="ORF">HVW04_11975</name>
</gene>
<dbReference type="RefSeq" id="WP_000878336.1">
    <property type="nucleotide sequence ID" value="NZ_AP027254.1"/>
</dbReference>
<feature type="chain" id="PRO_5015072002" evidence="1">
    <location>
        <begin position="23"/>
        <end position="330"/>
    </location>
</feature>
<sequence>MKYVKKILGISFFSLLPLSAEAESYCNLLWANNTLPSASVNVSFDGNTSGIFPLNLQAGGLSTVIKRAAKNMDTFVTLDGTYRYWIQYPEAWQTTPDGLKYRITSELEVSGTQTAGVKTVVTSVGYHTWVNTYGCRDVGGTYDFGVASVSGVNIEIDRGTAWPGVYSIQLPVKVAYEENKGNYDGKNGGGWREFPVSMKSFSPVDSKGISITISSKCNVGEQSLSVNMGDNITPDEAKSGVEKKVNFSLTCNAPAKVSLSLKGTDIVDGVNNKTKCGSGSCSLNFDNDSSSKILEVNQGTYQVPITVRFQDANPVAGGFDGSAVLSVDIL</sequence>
<dbReference type="GO" id="GO:0007155">
    <property type="term" value="P:cell adhesion"/>
    <property type="evidence" value="ECO:0007669"/>
    <property type="project" value="InterPro"/>
</dbReference>
<dbReference type="AlphaFoldDB" id="A0A1X1LNF6"/>
<dbReference type="Proteomes" id="UP000430387">
    <property type="component" value="Unassembled WGS sequence"/>
</dbReference>
<dbReference type="Proteomes" id="UP000514715">
    <property type="component" value="Chromosome"/>
</dbReference>
<evidence type="ECO:0000313" key="11">
    <source>
        <dbReference type="Proteomes" id="UP000531463"/>
    </source>
</evidence>
<dbReference type="InterPro" id="IPR036937">
    <property type="entry name" value="Adhesion_dom_fimbrial_sf"/>
</dbReference>
<evidence type="ECO:0000313" key="12">
    <source>
        <dbReference type="Proteomes" id="UP000531962"/>
    </source>
</evidence>
<evidence type="ECO:0000313" key="8">
    <source>
        <dbReference type="Proteomes" id="UP000430387"/>
    </source>
</evidence>
<dbReference type="Proteomes" id="UP000531962">
    <property type="component" value="Unassembled WGS sequence"/>
</dbReference>
<reference evidence="2 12" key="2">
    <citation type="submission" date="2019-08" db="EMBL/GenBank/DDBJ databases">
        <authorList>
            <consortium name="NARMS: The National Antimicrobial Resistance Monitoring System"/>
        </authorList>
    </citation>
    <scope>NUCLEOTIDE SEQUENCE [LARGE SCALE GENOMIC DNA]</scope>
    <source>
        <strain evidence="2 12">19MD07CB01-EC</strain>
        <strain evidence="3 11">CVM N19EC0510</strain>
    </source>
</reference>
<evidence type="ECO:0000313" key="2">
    <source>
        <dbReference type="EMBL" id="EFD6886368.1"/>
    </source>
</evidence>
<name>A0A1X1LNF6_ECOLX</name>
<evidence type="ECO:0000256" key="1">
    <source>
        <dbReference type="SAM" id="SignalP"/>
    </source>
</evidence>
<dbReference type="EMBL" id="AASKVF010000031">
    <property type="protein sequence ID" value="EFD6886368.1"/>
    <property type="molecule type" value="Genomic_DNA"/>
</dbReference>
<reference evidence="4" key="4">
    <citation type="submission" date="2020-01" db="EMBL/GenBank/DDBJ databases">
        <authorList>
            <consortium name="NCBI Pathogen Detection Project"/>
        </authorList>
    </citation>
    <scope>NUCLEOTIDE SEQUENCE</scope>
    <source>
        <strain evidence="4">C0382</strain>
    </source>
</reference>
<reference evidence="4" key="1">
    <citation type="journal article" date="2018" name="Genome Biol.">
        <title>SKESA: strategic k-mer extension for scrupulous assemblies.</title>
        <authorList>
            <person name="Souvorov A."/>
            <person name="Agarwala R."/>
            <person name="Lipman D.J."/>
        </authorList>
    </citation>
    <scope>NUCLEOTIDE SEQUENCE [LARGE SCALE GENOMIC DNA]</scope>
    <source>
        <strain evidence="4">C0382</strain>
    </source>
</reference>
<reference evidence="8 9" key="3">
    <citation type="submission" date="2019-12" db="EMBL/GenBank/DDBJ databases">
        <title>Enteriobacteria Tanzani isolates_8377-8380.</title>
        <authorList>
            <person name="Subbiah M."/>
            <person name="Call D."/>
        </authorList>
    </citation>
    <scope>NUCLEOTIDE SEQUENCE [LARGE SCALE GENOMIC DNA]</scope>
    <source>
        <strain evidence="6 9">8379wE2</strain>
        <strain evidence="5 8">8380wG1</strain>
    </source>
</reference>
<dbReference type="EMBL" id="CP057975">
    <property type="protein sequence ID" value="QMP45539.1"/>
    <property type="molecule type" value="Genomic_DNA"/>
</dbReference>
<accession>A0A1X1LNF6</accession>
<dbReference type="EMBL" id="DABCJL010000003">
    <property type="protein sequence ID" value="HAH7768567.1"/>
    <property type="molecule type" value="Genomic_DNA"/>
</dbReference>
<evidence type="ECO:0000313" key="3">
    <source>
        <dbReference type="EMBL" id="EFH6093799.1"/>
    </source>
</evidence>
<evidence type="ECO:0000313" key="9">
    <source>
        <dbReference type="Proteomes" id="UP000460875"/>
    </source>
</evidence>
<dbReference type="Proteomes" id="UP000460875">
    <property type="component" value="Unassembled WGS sequence"/>
</dbReference>
<evidence type="ECO:0000313" key="10">
    <source>
        <dbReference type="Proteomes" id="UP000514715"/>
    </source>
</evidence>
<dbReference type="GO" id="GO:0009289">
    <property type="term" value="C:pilus"/>
    <property type="evidence" value="ECO:0007669"/>
    <property type="project" value="InterPro"/>
</dbReference>
<reference evidence="7 10" key="5">
    <citation type="submission" date="2020-06" db="EMBL/GenBank/DDBJ databases">
        <title>REHAB project genomes.</title>
        <authorList>
            <person name="Shaw L.P."/>
        </authorList>
    </citation>
    <scope>NUCLEOTIDE SEQUENCE [LARGE SCALE GENOMIC DNA]</scope>
    <source>
        <strain evidence="7 10">RHB07-C04</strain>
    </source>
</reference>
<protein>
    <submittedName>
        <fullName evidence="2">Nuclease PIN</fullName>
    </submittedName>
</protein>
<keyword evidence="1" id="KW-0732">Signal</keyword>
<dbReference type="Gene3D" id="2.60.40.1090">
    <property type="entry name" value="Fimbrial-type adhesion domain"/>
    <property type="match status" value="1"/>
</dbReference>
<dbReference type="EMBL" id="WTQT01000023">
    <property type="protein sequence ID" value="MWR37158.1"/>
    <property type="molecule type" value="Genomic_DNA"/>
</dbReference>
<dbReference type="Proteomes" id="UP000531463">
    <property type="component" value="Unassembled WGS sequence"/>
</dbReference>
<organism evidence="2 12">
    <name type="scientific">Escherichia coli</name>
    <dbReference type="NCBI Taxonomy" id="562"/>
    <lineage>
        <taxon>Bacteria</taxon>
        <taxon>Pseudomonadati</taxon>
        <taxon>Pseudomonadota</taxon>
        <taxon>Gammaproteobacteria</taxon>
        <taxon>Enterobacterales</taxon>
        <taxon>Enterobacteriaceae</taxon>
        <taxon>Escherichia</taxon>
    </lineage>
</organism>
<dbReference type="Proteomes" id="UP000843571">
    <property type="component" value="Unassembled WGS sequence"/>
</dbReference>
<feature type="signal peptide" evidence="1">
    <location>
        <begin position="1"/>
        <end position="22"/>
    </location>
</feature>
<evidence type="ECO:0000313" key="5">
    <source>
        <dbReference type="EMBL" id="MWR12557.1"/>
    </source>
</evidence>
<dbReference type="EMBL" id="AASWKH010000003">
    <property type="protein sequence ID" value="EFH6093799.1"/>
    <property type="molecule type" value="Genomic_DNA"/>
</dbReference>
<proteinExistence type="predicted"/>
<evidence type="ECO:0000313" key="7">
    <source>
        <dbReference type="EMBL" id="QMP45539.1"/>
    </source>
</evidence>